<comment type="caution">
    <text evidence="5">The sequence shown here is derived from an EMBL/GenBank/DDBJ whole genome shotgun (WGS) entry which is preliminary data.</text>
</comment>
<dbReference type="PANTHER" id="PTHR45877:SF2">
    <property type="entry name" value="E3 UBIQUITIN-PROTEIN LIGASE SINA-RELATED"/>
    <property type="match status" value="1"/>
</dbReference>
<proteinExistence type="predicted"/>
<dbReference type="GO" id="GO:0031624">
    <property type="term" value="F:ubiquitin conjugating enzyme binding"/>
    <property type="evidence" value="ECO:0007669"/>
    <property type="project" value="TreeGrafter"/>
</dbReference>
<evidence type="ECO:0000313" key="5">
    <source>
        <dbReference type="EMBL" id="KAK2586895.1"/>
    </source>
</evidence>
<dbReference type="InterPro" id="IPR049548">
    <property type="entry name" value="Sina-like_RING"/>
</dbReference>
<dbReference type="PANTHER" id="PTHR45877">
    <property type="entry name" value="E3 UBIQUITIN-PROTEIN LIGASE SIAH2"/>
    <property type="match status" value="1"/>
</dbReference>
<feature type="domain" description="E3 ubiquitin-protein ligase Sina-like RING finger" evidence="4">
    <location>
        <begin position="21"/>
        <end position="55"/>
    </location>
</feature>
<gene>
    <name evidence="5" type="ORF">KPH14_009832</name>
</gene>
<dbReference type="SUPFAM" id="SSF57850">
    <property type="entry name" value="RING/U-box"/>
    <property type="match status" value="1"/>
</dbReference>
<dbReference type="InterPro" id="IPR004162">
    <property type="entry name" value="SINA-like_animal"/>
</dbReference>
<organism evidence="5 6">
    <name type="scientific">Odynerus spinipes</name>
    <dbReference type="NCBI Taxonomy" id="1348599"/>
    <lineage>
        <taxon>Eukaryota</taxon>
        <taxon>Metazoa</taxon>
        <taxon>Ecdysozoa</taxon>
        <taxon>Arthropoda</taxon>
        <taxon>Hexapoda</taxon>
        <taxon>Insecta</taxon>
        <taxon>Pterygota</taxon>
        <taxon>Neoptera</taxon>
        <taxon>Endopterygota</taxon>
        <taxon>Hymenoptera</taxon>
        <taxon>Apocrita</taxon>
        <taxon>Aculeata</taxon>
        <taxon>Vespoidea</taxon>
        <taxon>Vespidae</taxon>
        <taxon>Eumeninae</taxon>
        <taxon>Odynerus</taxon>
    </lineage>
</organism>
<keyword evidence="2" id="KW-0863">Zinc-finger</keyword>
<evidence type="ECO:0000256" key="3">
    <source>
        <dbReference type="ARBA" id="ARBA00022833"/>
    </source>
</evidence>
<dbReference type="GO" id="GO:0005737">
    <property type="term" value="C:cytoplasm"/>
    <property type="evidence" value="ECO:0007669"/>
    <property type="project" value="TreeGrafter"/>
</dbReference>
<reference evidence="5" key="1">
    <citation type="submission" date="2021-08" db="EMBL/GenBank/DDBJ databases">
        <authorList>
            <person name="Misof B."/>
            <person name="Oliver O."/>
            <person name="Podsiadlowski L."/>
            <person name="Donath A."/>
            <person name="Peters R."/>
            <person name="Mayer C."/>
            <person name="Rust J."/>
            <person name="Gunkel S."/>
            <person name="Lesny P."/>
            <person name="Martin S."/>
            <person name="Oeyen J.P."/>
            <person name="Petersen M."/>
            <person name="Panagiotis P."/>
            <person name="Wilbrandt J."/>
            <person name="Tanja T."/>
        </authorList>
    </citation>
    <scope>NUCLEOTIDE SEQUENCE</scope>
    <source>
        <strain evidence="5">GBR_01_08_01A</strain>
        <tissue evidence="5">Thorax + abdomen</tissue>
    </source>
</reference>
<sequence length="153" mass="17873">MSMLVETRTKWCDILESLLECPVCCEIPESYIYQCKSGHHICQNCRYKLAICPICGFDFSYTRNYLAEALSVSLKDIMTSLMYPTHKINRRILENKICVHTQTQEISKTSVEVQTGNIFFVKNMFTQTNKIDTDKQRKREDIGDRKILEKAMQ</sequence>
<dbReference type="GO" id="GO:0061630">
    <property type="term" value="F:ubiquitin protein ligase activity"/>
    <property type="evidence" value="ECO:0007669"/>
    <property type="project" value="TreeGrafter"/>
</dbReference>
<dbReference type="AlphaFoldDB" id="A0AAD9VUW2"/>
<evidence type="ECO:0000256" key="2">
    <source>
        <dbReference type="ARBA" id="ARBA00022771"/>
    </source>
</evidence>
<dbReference type="Pfam" id="PF21362">
    <property type="entry name" value="Sina_RING"/>
    <property type="match status" value="1"/>
</dbReference>
<evidence type="ECO:0000259" key="4">
    <source>
        <dbReference type="Pfam" id="PF21362"/>
    </source>
</evidence>
<evidence type="ECO:0000313" key="6">
    <source>
        <dbReference type="Proteomes" id="UP001258017"/>
    </source>
</evidence>
<dbReference type="GO" id="GO:0043161">
    <property type="term" value="P:proteasome-mediated ubiquitin-dependent protein catabolic process"/>
    <property type="evidence" value="ECO:0007669"/>
    <property type="project" value="TreeGrafter"/>
</dbReference>
<dbReference type="EMBL" id="JAIFRP010000010">
    <property type="protein sequence ID" value="KAK2586895.1"/>
    <property type="molecule type" value="Genomic_DNA"/>
</dbReference>
<evidence type="ECO:0000256" key="1">
    <source>
        <dbReference type="ARBA" id="ARBA00022723"/>
    </source>
</evidence>
<accession>A0AAD9VUW2</accession>
<keyword evidence="6" id="KW-1185">Reference proteome</keyword>
<name>A0AAD9VUW2_9HYME</name>
<dbReference type="GO" id="GO:0008270">
    <property type="term" value="F:zinc ion binding"/>
    <property type="evidence" value="ECO:0007669"/>
    <property type="project" value="UniProtKB-KW"/>
</dbReference>
<keyword evidence="3" id="KW-0862">Zinc</keyword>
<keyword evidence="1" id="KW-0479">Metal-binding</keyword>
<dbReference type="InterPro" id="IPR013083">
    <property type="entry name" value="Znf_RING/FYVE/PHD"/>
</dbReference>
<protein>
    <recommendedName>
        <fullName evidence="4">E3 ubiquitin-protein ligase Sina-like RING finger domain-containing protein</fullName>
    </recommendedName>
</protein>
<dbReference type="Proteomes" id="UP001258017">
    <property type="component" value="Unassembled WGS sequence"/>
</dbReference>
<reference evidence="5" key="2">
    <citation type="journal article" date="2023" name="Commun. Biol.">
        <title>Intrasexual cuticular hydrocarbon dimorphism in a wasp sheds light on hydrocarbon biosynthesis genes in Hymenoptera.</title>
        <authorList>
            <person name="Moris V.C."/>
            <person name="Podsiadlowski L."/>
            <person name="Martin S."/>
            <person name="Oeyen J.P."/>
            <person name="Donath A."/>
            <person name="Petersen M."/>
            <person name="Wilbrandt J."/>
            <person name="Misof B."/>
            <person name="Liedtke D."/>
            <person name="Thamm M."/>
            <person name="Scheiner R."/>
            <person name="Schmitt T."/>
            <person name="Niehuis O."/>
        </authorList>
    </citation>
    <scope>NUCLEOTIDE SEQUENCE</scope>
    <source>
        <strain evidence="5">GBR_01_08_01A</strain>
    </source>
</reference>
<dbReference type="Gene3D" id="3.30.40.10">
    <property type="entry name" value="Zinc/RING finger domain, C3HC4 (zinc finger)"/>
    <property type="match status" value="1"/>
</dbReference>